<reference evidence="1" key="1">
    <citation type="submission" date="2022-12" db="EMBL/GenBank/DDBJ databases">
        <title>Bacterial isolates from different developmental stages of Nematostella vectensis.</title>
        <authorList>
            <person name="Fraune S."/>
        </authorList>
    </citation>
    <scope>NUCLEOTIDE SEQUENCE</scope>
    <source>
        <strain evidence="1">G21630-S1</strain>
    </source>
</reference>
<proteinExistence type="predicted"/>
<dbReference type="Proteomes" id="UP001069802">
    <property type="component" value="Unassembled WGS sequence"/>
</dbReference>
<keyword evidence="2" id="KW-1185">Reference proteome</keyword>
<dbReference type="RefSeq" id="WP_269422546.1">
    <property type="nucleotide sequence ID" value="NZ_JAPWGY010000002.1"/>
</dbReference>
<name>A0ABT4LGW5_9PROT</name>
<evidence type="ECO:0000313" key="2">
    <source>
        <dbReference type="Proteomes" id="UP001069802"/>
    </source>
</evidence>
<accession>A0ABT4LGW5</accession>
<evidence type="ECO:0000313" key="1">
    <source>
        <dbReference type="EMBL" id="MCZ4280338.1"/>
    </source>
</evidence>
<protein>
    <submittedName>
        <fullName evidence="1">Uncharacterized protein</fullName>
    </submittedName>
</protein>
<gene>
    <name evidence="1" type="ORF">O4H49_06095</name>
</gene>
<dbReference type="EMBL" id="JAPWGY010000002">
    <property type="protein sequence ID" value="MCZ4280338.1"/>
    <property type="molecule type" value="Genomic_DNA"/>
</dbReference>
<comment type="caution">
    <text evidence="1">The sequence shown here is derived from an EMBL/GenBank/DDBJ whole genome shotgun (WGS) entry which is preliminary data.</text>
</comment>
<sequence>MMLEECKVGPIERLRLKAKYGDLREAYSINEDFTVILLQQEDGISFVTRFSHPDGTQYYKLSDEELVSFHEMITHYLYCRKI</sequence>
<organism evidence="1 2">
    <name type="scientific">Kiloniella laminariae</name>
    <dbReference type="NCBI Taxonomy" id="454162"/>
    <lineage>
        <taxon>Bacteria</taxon>
        <taxon>Pseudomonadati</taxon>
        <taxon>Pseudomonadota</taxon>
        <taxon>Alphaproteobacteria</taxon>
        <taxon>Rhodospirillales</taxon>
        <taxon>Kiloniellaceae</taxon>
        <taxon>Kiloniella</taxon>
    </lineage>
</organism>